<name>A0A8H6CKZ4_9LECA</name>
<evidence type="ECO:0000313" key="9">
    <source>
        <dbReference type="Proteomes" id="UP000593566"/>
    </source>
</evidence>
<feature type="transmembrane region" description="Helical" evidence="6">
    <location>
        <begin position="102"/>
        <end position="123"/>
    </location>
</feature>
<protein>
    <recommendedName>
        <fullName evidence="7">Rhodopsin domain-containing protein</fullName>
    </recommendedName>
</protein>
<comment type="similarity">
    <text evidence="5">Belongs to the SAT4 family.</text>
</comment>
<feature type="transmembrane region" description="Helical" evidence="6">
    <location>
        <begin position="20"/>
        <end position="43"/>
    </location>
</feature>
<dbReference type="Pfam" id="PF20684">
    <property type="entry name" value="Fung_rhodopsin"/>
    <property type="match status" value="1"/>
</dbReference>
<dbReference type="Proteomes" id="UP000593566">
    <property type="component" value="Unassembled WGS sequence"/>
</dbReference>
<dbReference type="InterPro" id="IPR049326">
    <property type="entry name" value="Rhodopsin_dom_fungi"/>
</dbReference>
<dbReference type="GeneID" id="59337874"/>
<evidence type="ECO:0000256" key="3">
    <source>
        <dbReference type="ARBA" id="ARBA00022989"/>
    </source>
</evidence>
<evidence type="ECO:0000256" key="5">
    <source>
        <dbReference type="ARBA" id="ARBA00038359"/>
    </source>
</evidence>
<dbReference type="RefSeq" id="XP_037154188.1">
    <property type="nucleotide sequence ID" value="XM_037300340.1"/>
</dbReference>
<evidence type="ECO:0000256" key="4">
    <source>
        <dbReference type="ARBA" id="ARBA00023136"/>
    </source>
</evidence>
<gene>
    <name evidence="8" type="ORF">HO133_009479</name>
</gene>
<dbReference type="PANTHER" id="PTHR33048:SF158">
    <property type="entry name" value="MEMBRANE PROTEIN PTH11-LIKE, PUTATIVE-RELATED"/>
    <property type="match status" value="1"/>
</dbReference>
<dbReference type="EMBL" id="JACCJB010000007">
    <property type="protein sequence ID" value="KAF6225479.1"/>
    <property type="molecule type" value="Genomic_DNA"/>
</dbReference>
<evidence type="ECO:0000259" key="7">
    <source>
        <dbReference type="Pfam" id="PF20684"/>
    </source>
</evidence>
<evidence type="ECO:0000256" key="2">
    <source>
        <dbReference type="ARBA" id="ARBA00022692"/>
    </source>
</evidence>
<evidence type="ECO:0000256" key="6">
    <source>
        <dbReference type="SAM" id="Phobius"/>
    </source>
</evidence>
<comment type="caution">
    <text evidence="8">The sequence shown here is derived from an EMBL/GenBank/DDBJ whole genome shotgun (WGS) entry which is preliminary data.</text>
</comment>
<keyword evidence="4 6" id="KW-0472">Membrane</keyword>
<feature type="transmembrane region" description="Helical" evidence="6">
    <location>
        <begin position="173"/>
        <end position="192"/>
    </location>
</feature>
<feature type="transmembrane region" description="Helical" evidence="6">
    <location>
        <begin position="55"/>
        <end position="82"/>
    </location>
</feature>
<keyword evidence="2 6" id="KW-0812">Transmembrane</keyword>
<dbReference type="PANTHER" id="PTHR33048">
    <property type="entry name" value="PTH11-LIKE INTEGRAL MEMBRANE PROTEIN (AFU_ORTHOLOGUE AFUA_5G11245)"/>
    <property type="match status" value="1"/>
</dbReference>
<evidence type="ECO:0000256" key="1">
    <source>
        <dbReference type="ARBA" id="ARBA00004141"/>
    </source>
</evidence>
<sequence>MGLHLGDMTPELVSDHVKWIYISSAMYLLSILGYRIALLLMYLRLFGVNQSFKYATWAVLVFVTGYLSSNFITLLFGCTPISKYWKPDEPGHCIVLVHADYAYGSMNVISDVLLFLLPLPMVWQLRLSPREKFGLVLIFMSGIANCAVTTVRFALLVQNLNAPDTAWLDARTFLLTAVEINTGLICGCMPVLKPFFRHILYKTPPDRSPRLSDARFGAVWMGKWPDDQTRGNYRNWIELEHGSDKKLVHVIVD</sequence>
<comment type="subcellular location">
    <subcellularLocation>
        <location evidence="1">Membrane</location>
        <topology evidence="1">Multi-pass membrane protein</topology>
    </subcellularLocation>
</comment>
<feature type="domain" description="Rhodopsin" evidence="7">
    <location>
        <begin position="1"/>
        <end position="197"/>
    </location>
</feature>
<keyword evidence="3 6" id="KW-1133">Transmembrane helix</keyword>
<accession>A0A8H6CKZ4</accession>
<dbReference type="GO" id="GO:0016020">
    <property type="term" value="C:membrane"/>
    <property type="evidence" value="ECO:0007669"/>
    <property type="project" value="UniProtKB-SubCell"/>
</dbReference>
<organism evidence="8 9">
    <name type="scientific">Letharia lupina</name>
    <dbReference type="NCBI Taxonomy" id="560253"/>
    <lineage>
        <taxon>Eukaryota</taxon>
        <taxon>Fungi</taxon>
        <taxon>Dikarya</taxon>
        <taxon>Ascomycota</taxon>
        <taxon>Pezizomycotina</taxon>
        <taxon>Lecanoromycetes</taxon>
        <taxon>OSLEUM clade</taxon>
        <taxon>Lecanoromycetidae</taxon>
        <taxon>Lecanorales</taxon>
        <taxon>Lecanorineae</taxon>
        <taxon>Parmeliaceae</taxon>
        <taxon>Letharia</taxon>
    </lineage>
</organism>
<reference evidence="8 9" key="1">
    <citation type="journal article" date="2020" name="Genomics">
        <title>Complete, high-quality genomes from long-read metagenomic sequencing of two wolf lichen thalli reveals enigmatic genome architecture.</title>
        <authorList>
            <person name="McKenzie S.K."/>
            <person name="Walston R.F."/>
            <person name="Allen J.L."/>
        </authorList>
    </citation>
    <scope>NUCLEOTIDE SEQUENCE [LARGE SCALE GENOMIC DNA]</scope>
    <source>
        <strain evidence="8">WasteWater1</strain>
    </source>
</reference>
<dbReference type="InterPro" id="IPR052337">
    <property type="entry name" value="SAT4-like"/>
</dbReference>
<keyword evidence="9" id="KW-1185">Reference proteome</keyword>
<feature type="transmembrane region" description="Helical" evidence="6">
    <location>
        <begin position="135"/>
        <end position="153"/>
    </location>
</feature>
<proteinExistence type="inferred from homology"/>
<dbReference type="AlphaFoldDB" id="A0A8H6CKZ4"/>
<evidence type="ECO:0000313" key="8">
    <source>
        <dbReference type="EMBL" id="KAF6225479.1"/>
    </source>
</evidence>